<dbReference type="Proteomes" id="UP001527925">
    <property type="component" value="Unassembled WGS sequence"/>
</dbReference>
<keyword evidence="3" id="KW-1185">Reference proteome</keyword>
<organism evidence="2 3">
    <name type="scientific">Polyrhizophydium stewartii</name>
    <dbReference type="NCBI Taxonomy" id="2732419"/>
    <lineage>
        <taxon>Eukaryota</taxon>
        <taxon>Fungi</taxon>
        <taxon>Fungi incertae sedis</taxon>
        <taxon>Chytridiomycota</taxon>
        <taxon>Chytridiomycota incertae sedis</taxon>
        <taxon>Chytridiomycetes</taxon>
        <taxon>Rhizophydiales</taxon>
        <taxon>Rhizophydiales incertae sedis</taxon>
        <taxon>Polyrhizophydium</taxon>
    </lineage>
</organism>
<accession>A0ABR4MVZ4</accession>
<evidence type="ECO:0000313" key="2">
    <source>
        <dbReference type="EMBL" id="KAL2911442.1"/>
    </source>
</evidence>
<dbReference type="EMBL" id="JADGIZ020000109">
    <property type="protein sequence ID" value="KAL2911442.1"/>
    <property type="molecule type" value="Genomic_DNA"/>
</dbReference>
<dbReference type="Pfam" id="PF10167">
    <property type="entry name" value="BORCS8"/>
    <property type="match status" value="1"/>
</dbReference>
<evidence type="ECO:0000256" key="1">
    <source>
        <dbReference type="SAM" id="MobiDB-lite"/>
    </source>
</evidence>
<proteinExistence type="predicted"/>
<comment type="caution">
    <text evidence="2">The sequence shown here is derived from an EMBL/GenBank/DDBJ whole genome shotgun (WGS) entry which is preliminary data.</text>
</comment>
<name>A0ABR4MVZ4_9FUNG</name>
<dbReference type="InterPro" id="IPR019320">
    <property type="entry name" value="BORCS8"/>
</dbReference>
<feature type="region of interest" description="Disordered" evidence="1">
    <location>
        <begin position="137"/>
        <end position="162"/>
    </location>
</feature>
<evidence type="ECO:0000313" key="3">
    <source>
        <dbReference type="Proteomes" id="UP001527925"/>
    </source>
</evidence>
<protein>
    <recommendedName>
        <fullName evidence="4">BLOC-1-related complex subunit 7</fullName>
    </recommendedName>
</protein>
<gene>
    <name evidence="2" type="ORF">HK105_209093</name>
</gene>
<evidence type="ECO:0008006" key="4">
    <source>
        <dbReference type="Google" id="ProtNLM"/>
    </source>
</evidence>
<sequence>MSATRPAPAAAAAPATSASTGGGAVLAGLFSGARGEQPDADVAARARKSAASLSSAIVHLANDTSLGLYRIQEHVHKKVPQLVDDRQALLQMRPNLDIAASDAAEIQELLRGMDRIDSFARCLEYINQIAALQQSQRQQQQQHVPGRAPASAWLGSHPGASR</sequence>
<reference evidence="2 3" key="1">
    <citation type="submission" date="2023-09" db="EMBL/GenBank/DDBJ databases">
        <title>Pangenome analysis of Batrachochytrium dendrobatidis and related Chytrids.</title>
        <authorList>
            <person name="Yacoub M.N."/>
            <person name="Stajich J.E."/>
            <person name="James T.Y."/>
        </authorList>
    </citation>
    <scope>NUCLEOTIDE SEQUENCE [LARGE SCALE GENOMIC DNA]</scope>
    <source>
        <strain evidence="2 3">JEL0888</strain>
    </source>
</reference>